<name>A0A6J5SEX3_9CAUD</name>
<sequence length="194" mass="20103">MANTNAPFGFRQYSGNGSAPTYEQVVMLAVYNAGAIYYGDPVEQGSGGYITQGDGTTPASGIAGIFVGCQYLSVSQKRTVWSNFWPGSDVASGNVVTCFVINDPNARFLVQTDATGFAQTIINSNVTYDIGTGNATSGISGAFVTSSSATTDTLAFRVWSLVQDPPGAPGTAAGAYNYVIVGFNNVATKQLTGI</sequence>
<evidence type="ECO:0000313" key="6">
    <source>
        <dbReference type="EMBL" id="CAB4211957.1"/>
    </source>
</evidence>
<dbReference type="EMBL" id="LR796460">
    <property type="protein sequence ID" value="CAB4145493.1"/>
    <property type="molecule type" value="Genomic_DNA"/>
</dbReference>
<proteinExistence type="predicted"/>
<gene>
    <name evidence="4" type="ORF">UFOVP1072_61</name>
    <name evidence="5" type="ORF">UFOVP1211_11</name>
    <name evidence="6" type="ORF">UFOVP1420_68</name>
    <name evidence="8" type="ORF">UFOVP1518_67</name>
    <name evidence="7" type="ORF">UFOVP1657_61</name>
    <name evidence="1" type="ORF">UFOVP475_12</name>
    <name evidence="2" type="ORF">UFOVP897_42</name>
    <name evidence="3" type="ORF">UFOVP984_12</name>
</gene>
<dbReference type="EMBL" id="LR797018">
    <property type="protein sequence ID" value="CAB4181757.1"/>
    <property type="molecule type" value="Genomic_DNA"/>
</dbReference>
<evidence type="ECO:0000313" key="1">
    <source>
        <dbReference type="EMBL" id="CAB4145493.1"/>
    </source>
</evidence>
<protein>
    <submittedName>
        <fullName evidence="6">Uncharacterized protein</fullName>
    </submittedName>
</protein>
<dbReference type="EMBL" id="LR797171">
    <property type="protein sequence ID" value="CAB4191176.1"/>
    <property type="molecule type" value="Genomic_DNA"/>
</dbReference>
<accession>A0A6J5SEX3</accession>
<evidence type="ECO:0000313" key="4">
    <source>
        <dbReference type="EMBL" id="CAB4181757.1"/>
    </source>
</evidence>
<dbReference type="EMBL" id="LR796926">
    <property type="protein sequence ID" value="CAB4175784.1"/>
    <property type="molecule type" value="Genomic_DNA"/>
</dbReference>
<dbReference type="EMBL" id="LR797514">
    <property type="protein sequence ID" value="CAB4222389.1"/>
    <property type="molecule type" value="Genomic_DNA"/>
</dbReference>
<evidence type="ECO:0000313" key="7">
    <source>
        <dbReference type="EMBL" id="CAB4222389.1"/>
    </source>
</evidence>
<dbReference type="EMBL" id="LR797376">
    <property type="protein sequence ID" value="CAB4211957.1"/>
    <property type="molecule type" value="Genomic_DNA"/>
</dbReference>
<evidence type="ECO:0000313" key="2">
    <source>
        <dbReference type="EMBL" id="CAB4169510.1"/>
    </source>
</evidence>
<dbReference type="EMBL" id="LR796847">
    <property type="protein sequence ID" value="CAB4169510.1"/>
    <property type="molecule type" value="Genomic_DNA"/>
</dbReference>
<reference evidence="6" key="1">
    <citation type="submission" date="2020-05" db="EMBL/GenBank/DDBJ databases">
        <authorList>
            <person name="Chiriac C."/>
            <person name="Salcher M."/>
            <person name="Ghai R."/>
            <person name="Kavagutti S V."/>
        </authorList>
    </citation>
    <scope>NUCLEOTIDE SEQUENCE</scope>
</reference>
<evidence type="ECO:0000313" key="3">
    <source>
        <dbReference type="EMBL" id="CAB4175784.1"/>
    </source>
</evidence>
<evidence type="ECO:0000313" key="8">
    <source>
        <dbReference type="EMBL" id="CAB5227564.1"/>
    </source>
</evidence>
<organism evidence="6">
    <name type="scientific">uncultured Caudovirales phage</name>
    <dbReference type="NCBI Taxonomy" id="2100421"/>
    <lineage>
        <taxon>Viruses</taxon>
        <taxon>Duplodnaviria</taxon>
        <taxon>Heunggongvirae</taxon>
        <taxon>Uroviricota</taxon>
        <taxon>Caudoviricetes</taxon>
        <taxon>Peduoviridae</taxon>
        <taxon>Maltschvirus</taxon>
        <taxon>Maltschvirus maltsch</taxon>
    </lineage>
</organism>
<dbReference type="EMBL" id="LR798369">
    <property type="protein sequence ID" value="CAB5227564.1"/>
    <property type="molecule type" value="Genomic_DNA"/>
</dbReference>
<evidence type="ECO:0000313" key="5">
    <source>
        <dbReference type="EMBL" id="CAB4191176.1"/>
    </source>
</evidence>